<proteinExistence type="predicted"/>
<evidence type="ECO:0000313" key="3">
    <source>
        <dbReference type="Proteomes" id="UP001152622"/>
    </source>
</evidence>
<comment type="caution">
    <text evidence="2">The sequence shown here is derived from an EMBL/GenBank/DDBJ whole genome shotgun (WGS) entry which is preliminary data.</text>
</comment>
<gene>
    <name evidence="2" type="ORF">SKAU_G00072310</name>
</gene>
<reference evidence="2" key="1">
    <citation type="journal article" date="2023" name="Science">
        <title>Genome structures resolve the early diversification of teleost fishes.</title>
        <authorList>
            <person name="Parey E."/>
            <person name="Louis A."/>
            <person name="Montfort J."/>
            <person name="Bouchez O."/>
            <person name="Roques C."/>
            <person name="Iampietro C."/>
            <person name="Lluch J."/>
            <person name="Castinel A."/>
            <person name="Donnadieu C."/>
            <person name="Desvignes T."/>
            <person name="Floi Bucao C."/>
            <person name="Jouanno E."/>
            <person name="Wen M."/>
            <person name="Mejri S."/>
            <person name="Dirks R."/>
            <person name="Jansen H."/>
            <person name="Henkel C."/>
            <person name="Chen W.J."/>
            <person name="Zahm M."/>
            <person name="Cabau C."/>
            <person name="Klopp C."/>
            <person name="Thompson A.W."/>
            <person name="Robinson-Rechavi M."/>
            <person name="Braasch I."/>
            <person name="Lecointre G."/>
            <person name="Bobe J."/>
            <person name="Postlethwait J.H."/>
            <person name="Berthelot C."/>
            <person name="Roest Crollius H."/>
            <person name="Guiguen Y."/>
        </authorList>
    </citation>
    <scope>NUCLEOTIDE SEQUENCE</scope>
    <source>
        <strain evidence="2">WJC10195</strain>
    </source>
</reference>
<accession>A0A9Q1JAM4</accession>
<dbReference type="AlphaFoldDB" id="A0A9Q1JAM4"/>
<dbReference type="EMBL" id="JAINUF010000002">
    <property type="protein sequence ID" value="KAJ8376651.1"/>
    <property type="molecule type" value="Genomic_DNA"/>
</dbReference>
<feature type="region of interest" description="Disordered" evidence="1">
    <location>
        <begin position="171"/>
        <end position="200"/>
    </location>
</feature>
<name>A0A9Q1JAM4_SYNKA</name>
<organism evidence="2 3">
    <name type="scientific">Synaphobranchus kaupii</name>
    <name type="common">Kaup's arrowtooth eel</name>
    <dbReference type="NCBI Taxonomy" id="118154"/>
    <lineage>
        <taxon>Eukaryota</taxon>
        <taxon>Metazoa</taxon>
        <taxon>Chordata</taxon>
        <taxon>Craniata</taxon>
        <taxon>Vertebrata</taxon>
        <taxon>Euteleostomi</taxon>
        <taxon>Actinopterygii</taxon>
        <taxon>Neopterygii</taxon>
        <taxon>Teleostei</taxon>
        <taxon>Anguilliformes</taxon>
        <taxon>Synaphobranchidae</taxon>
        <taxon>Synaphobranchus</taxon>
    </lineage>
</organism>
<evidence type="ECO:0000313" key="2">
    <source>
        <dbReference type="EMBL" id="KAJ8376651.1"/>
    </source>
</evidence>
<feature type="compositionally biased region" description="Polar residues" evidence="1">
    <location>
        <begin position="182"/>
        <end position="200"/>
    </location>
</feature>
<sequence>MVPWPGSAVRITRARPVMCRATVFKENPLRNYWGGGGALLIEPRLQRGPRSACPPSRRRRAASVSCSLLGTSGRVCHRSPRGRLSDKEGRGRTHDRGPRRLLGRPRGRLPSGDSGPRHLRCRDARSGESALLVTVCNSPLLRWYPGPTICLTFCAVNIDISPEFQHKASLQGGGVSVAPPGSQRNDPQRNNVVQATGASR</sequence>
<keyword evidence="3" id="KW-1185">Reference proteome</keyword>
<dbReference type="Proteomes" id="UP001152622">
    <property type="component" value="Chromosome 2"/>
</dbReference>
<feature type="region of interest" description="Disordered" evidence="1">
    <location>
        <begin position="76"/>
        <end position="118"/>
    </location>
</feature>
<protein>
    <submittedName>
        <fullName evidence="2">Uncharacterized protein</fullName>
    </submittedName>
</protein>
<evidence type="ECO:0000256" key="1">
    <source>
        <dbReference type="SAM" id="MobiDB-lite"/>
    </source>
</evidence>
<feature type="compositionally biased region" description="Basic and acidic residues" evidence="1">
    <location>
        <begin position="83"/>
        <end position="98"/>
    </location>
</feature>